<gene>
    <name evidence="2" type="ORF">HPBE_LOCUS17319</name>
</gene>
<evidence type="ECO:0000313" key="3">
    <source>
        <dbReference type="Proteomes" id="UP000050761"/>
    </source>
</evidence>
<feature type="compositionally biased region" description="Polar residues" evidence="1">
    <location>
        <begin position="213"/>
        <end position="223"/>
    </location>
</feature>
<dbReference type="EMBL" id="UZAH01029938">
    <property type="protein sequence ID" value="VDP08552.1"/>
    <property type="molecule type" value="Genomic_DNA"/>
</dbReference>
<dbReference type="WBParaSite" id="HPBE_0001731801-mRNA-1">
    <property type="protein sequence ID" value="HPBE_0001731801-mRNA-1"/>
    <property type="gene ID" value="HPBE_0001731801"/>
</dbReference>
<evidence type="ECO:0000256" key="1">
    <source>
        <dbReference type="SAM" id="MobiDB-lite"/>
    </source>
</evidence>
<feature type="compositionally biased region" description="Basic and acidic residues" evidence="1">
    <location>
        <begin position="199"/>
        <end position="211"/>
    </location>
</feature>
<dbReference type="AlphaFoldDB" id="A0A3P8A5K4"/>
<reference evidence="4" key="2">
    <citation type="submission" date="2019-09" db="UniProtKB">
        <authorList>
            <consortium name="WormBaseParasite"/>
        </authorList>
    </citation>
    <scope>IDENTIFICATION</scope>
</reference>
<reference evidence="2 3" key="1">
    <citation type="submission" date="2018-11" db="EMBL/GenBank/DDBJ databases">
        <authorList>
            <consortium name="Pathogen Informatics"/>
        </authorList>
    </citation>
    <scope>NUCLEOTIDE SEQUENCE [LARGE SCALE GENOMIC DNA]</scope>
</reference>
<sequence>MKKEENKVEKLHVAFEQCLGLFLKAASDKRVAACPTHVPQPALVEWEVKVEKKKVKLEKNKKKGRRYTGRRAMGRVDEADGDVELVERRCEAEKVREEHSACPWNPCEALKADVDDTRRSDVEDGQAKRALSGYVIVLFPKGQKWKKSEIKISTKYALPNASVGDEQMKELDAMEKKSKADNVVKAEQGLKRFMTKPGETSRERKEPRLLESRASTPPITTAIRNGRRAEKKSNGLRGPLCR</sequence>
<proteinExistence type="predicted"/>
<feature type="region of interest" description="Disordered" evidence="1">
    <location>
        <begin position="192"/>
        <end position="242"/>
    </location>
</feature>
<organism evidence="2">
    <name type="scientific">Heligmosomoides polygyrus</name>
    <name type="common">Parasitic roundworm</name>
    <dbReference type="NCBI Taxonomy" id="6339"/>
    <lineage>
        <taxon>Eukaryota</taxon>
        <taxon>Metazoa</taxon>
        <taxon>Ecdysozoa</taxon>
        <taxon>Nematoda</taxon>
        <taxon>Chromadorea</taxon>
        <taxon>Rhabditida</taxon>
        <taxon>Rhabditina</taxon>
        <taxon>Rhabditomorpha</taxon>
        <taxon>Strongyloidea</taxon>
        <taxon>Heligmosomidae</taxon>
        <taxon>Heligmosomoides</taxon>
    </lineage>
</organism>
<evidence type="ECO:0000313" key="2">
    <source>
        <dbReference type="EMBL" id="VDP08552.1"/>
    </source>
</evidence>
<accession>A0A3P8A5K4</accession>
<evidence type="ECO:0000313" key="4">
    <source>
        <dbReference type="WBParaSite" id="HPBE_0001731801-mRNA-1"/>
    </source>
</evidence>
<protein>
    <submittedName>
        <fullName evidence="4">RRP15-like protein</fullName>
    </submittedName>
</protein>
<keyword evidence="3" id="KW-1185">Reference proteome</keyword>
<name>A0A3P8A5K4_HELPZ</name>
<dbReference type="Proteomes" id="UP000050761">
    <property type="component" value="Unassembled WGS sequence"/>
</dbReference>